<organism evidence="1 2">
    <name type="scientific">Thiohalocapsa halophila</name>
    <dbReference type="NCBI Taxonomy" id="69359"/>
    <lineage>
        <taxon>Bacteria</taxon>
        <taxon>Pseudomonadati</taxon>
        <taxon>Pseudomonadota</taxon>
        <taxon>Gammaproteobacteria</taxon>
        <taxon>Chromatiales</taxon>
        <taxon>Chromatiaceae</taxon>
        <taxon>Thiohalocapsa</taxon>
    </lineage>
</organism>
<keyword evidence="2" id="KW-1185">Reference proteome</keyword>
<dbReference type="EMBL" id="NRRV01000012">
    <property type="protein sequence ID" value="MBK1630469.1"/>
    <property type="molecule type" value="Genomic_DNA"/>
</dbReference>
<evidence type="ECO:0000313" key="1">
    <source>
        <dbReference type="EMBL" id="MBK1630469.1"/>
    </source>
</evidence>
<comment type="caution">
    <text evidence="1">The sequence shown here is derived from an EMBL/GenBank/DDBJ whole genome shotgun (WGS) entry which is preliminary data.</text>
</comment>
<sequence>MQTQLQGQPVAAQERRLLRIYRTLESDSQETLLAFAEFLAQRNDAGPSAAERVAVAEPVPEPRPAQETVIAAIKRLRRSYPMLDSGTMLQETSQLMAAHVLQGREAAAVVDELEALFAARYEALKGGGKTTETGAERS</sequence>
<evidence type="ECO:0000313" key="2">
    <source>
        <dbReference type="Proteomes" id="UP000748752"/>
    </source>
</evidence>
<protein>
    <recommendedName>
        <fullName evidence="3">Crp/Fnr family transcriptional regulator</fullName>
    </recommendedName>
</protein>
<dbReference type="Proteomes" id="UP000748752">
    <property type="component" value="Unassembled WGS sequence"/>
</dbReference>
<name>A0ABS1CF00_9GAMM</name>
<gene>
    <name evidence="1" type="ORF">CKO31_06860</name>
</gene>
<reference evidence="1 2" key="1">
    <citation type="journal article" date="2020" name="Microorganisms">
        <title>Osmotic Adaptation and Compatible Solute Biosynthesis of Phototrophic Bacteria as Revealed from Genome Analyses.</title>
        <authorList>
            <person name="Imhoff J.F."/>
            <person name="Rahn T."/>
            <person name="Kunzel S."/>
            <person name="Keller A."/>
            <person name="Neulinger S.C."/>
        </authorList>
    </citation>
    <scope>NUCLEOTIDE SEQUENCE [LARGE SCALE GENOMIC DNA]</scope>
    <source>
        <strain evidence="1 2">DSM 6210</strain>
    </source>
</reference>
<accession>A0ABS1CF00</accession>
<proteinExistence type="predicted"/>
<evidence type="ECO:0008006" key="3">
    <source>
        <dbReference type="Google" id="ProtNLM"/>
    </source>
</evidence>